<evidence type="ECO:0000256" key="1">
    <source>
        <dbReference type="SAM" id="MobiDB-lite"/>
    </source>
</evidence>
<protein>
    <submittedName>
        <fullName evidence="3">NAD(P)-dependent oxidoreductase</fullName>
    </submittedName>
</protein>
<name>A0A386ZP12_9NOCA</name>
<dbReference type="Gene3D" id="3.40.50.720">
    <property type="entry name" value="NAD(P)-binding Rossmann-like Domain"/>
    <property type="match status" value="1"/>
</dbReference>
<reference evidence="3 4" key="1">
    <citation type="submission" date="2018-09" db="EMBL/GenBank/DDBJ databases">
        <title>Nocardia yunnanensis sp. nov., an actinomycete isolated from a soil sample.</title>
        <authorList>
            <person name="Zhang J."/>
        </authorList>
    </citation>
    <scope>NUCLEOTIDE SEQUENCE [LARGE SCALE GENOMIC DNA]</scope>
    <source>
        <strain evidence="3 4">CFHS0054</strain>
    </source>
</reference>
<dbReference type="KEGG" id="nyu:D7D52_36595"/>
<dbReference type="AlphaFoldDB" id="A0A386ZP12"/>
<dbReference type="Pfam" id="PF01370">
    <property type="entry name" value="Epimerase"/>
    <property type="match status" value="1"/>
</dbReference>
<feature type="compositionally biased region" description="Pro residues" evidence="1">
    <location>
        <begin position="50"/>
        <end position="59"/>
    </location>
</feature>
<keyword evidence="4" id="KW-1185">Reference proteome</keyword>
<feature type="region of interest" description="Disordered" evidence="1">
    <location>
        <begin position="38"/>
        <end position="59"/>
    </location>
</feature>
<feature type="domain" description="NAD-dependent epimerase/dehydratase" evidence="2">
    <location>
        <begin position="13"/>
        <end position="40"/>
    </location>
</feature>
<evidence type="ECO:0000259" key="2">
    <source>
        <dbReference type="Pfam" id="PF01370"/>
    </source>
</evidence>
<dbReference type="SUPFAM" id="SSF51735">
    <property type="entry name" value="NAD(P)-binding Rossmann-fold domains"/>
    <property type="match status" value="1"/>
</dbReference>
<dbReference type="InterPro" id="IPR036291">
    <property type="entry name" value="NAD(P)-bd_dom_sf"/>
</dbReference>
<accession>A0A386ZP12</accession>
<proteinExistence type="predicted"/>
<organism evidence="3 4">
    <name type="scientific">Nocardia yunnanensis</name>
    <dbReference type="NCBI Taxonomy" id="2382165"/>
    <lineage>
        <taxon>Bacteria</taxon>
        <taxon>Bacillati</taxon>
        <taxon>Actinomycetota</taxon>
        <taxon>Actinomycetes</taxon>
        <taxon>Mycobacteriales</taxon>
        <taxon>Nocardiaceae</taxon>
        <taxon>Nocardia</taxon>
    </lineage>
</organism>
<dbReference type="InterPro" id="IPR001509">
    <property type="entry name" value="Epimerase_deHydtase"/>
</dbReference>
<dbReference type="Proteomes" id="UP000267164">
    <property type="component" value="Chromosome"/>
</dbReference>
<gene>
    <name evidence="3" type="ORF">D7D52_36595</name>
</gene>
<dbReference type="EMBL" id="CP032568">
    <property type="protein sequence ID" value="AYF78439.1"/>
    <property type="molecule type" value="Genomic_DNA"/>
</dbReference>
<dbReference type="RefSeq" id="WP_120743522.1">
    <property type="nucleotide sequence ID" value="NZ_CP032568.1"/>
</dbReference>
<evidence type="ECO:0000313" key="3">
    <source>
        <dbReference type="EMBL" id="AYF78439.1"/>
    </source>
</evidence>
<sequence length="59" mass="6002">MSSTEIRNSRPTVLVTGVTGAVGRHLVDTLLARGAAVRARPGVSTSSSMPPWPPACAAS</sequence>
<evidence type="ECO:0000313" key="4">
    <source>
        <dbReference type="Proteomes" id="UP000267164"/>
    </source>
</evidence>